<feature type="compositionally biased region" description="Polar residues" evidence="1">
    <location>
        <begin position="403"/>
        <end position="417"/>
    </location>
</feature>
<evidence type="ECO:0000256" key="1">
    <source>
        <dbReference type="SAM" id="MobiDB-lite"/>
    </source>
</evidence>
<feature type="region of interest" description="Disordered" evidence="1">
    <location>
        <begin position="649"/>
        <end position="694"/>
    </location>
</feature>
<feature type="region of interest" description="Disordered" evidence="1">
    <location>
        <begin position="1014"/>
        <end position="1048"/>
    </location>
</feature>
<feature type="compositionally biased region" description="Basic and acidic residues" evidence="1">
    <location>
        <begin position="386"/>
        <end position="402"/>
    </location>
</feature>
<evidence type="ECO:0008006" key="4">
    <source>
        <dbReference type="Google" id="ProtNLM"/>
    </source>
</evidence>
<feature type="compositionally biased region" description="Basic and acidic residues" evidence="1">
    <location>
        <begin position="952"/>
        <end position="966"/>
    </location>
</feature>
<feature type="region of interest" description="Disordered" evidence="1">
    <location>
        <begin position="110"/>
        <end position="130"/>
    </location>
</feature>
<organism evidence="2 3">
    <name type="scientific">Toxoplasma gondii p89</name>
    <dbReference type="NCBI Taxonomy" id="943119"/>
    <lineage>
        <taxon>Eukaryota</taxon>
        <taxon>Sar</taxon>
        <taxon>Alveolata</taxon>
        <taxon>Apicomplexa</taxon>
        <taxon>Conoidasida</taxon>
        <taxon>Coccidia</taxon>
        <taxon>Eucoccidiorida</taxon>
        <taxon>Eimeriorina</taxon>
        <taxon>Sarcocystidae</taxon>
        <taxon>Toxoplasma</taxon>
    </lineage>
</organism>
<proteinExistence type="predicted"/>
<feature type="region of interest" description="Disordered" evidence="1">
    <location>
        <begin position="934"/>
        <end position="967"/>
    </location>
</feature>
<reference evidence="2 3" key="1">
    <citation type="submission" date="2014-03" db="EMBL/GenBank/DDBJ databases">
        <authorList>
            <person name="Sibley D."/>
            <person name="Venepally P."/>
            <person name="Karamycheva S."/>
            <person name="Hadjithomas M."/>
            <person name="Khan A."/>
            <person name="Brunk B."/>
            <person name="Roos D."/>
            <person name="Caler E."/>
            <person name="Lorenzi H."/>
        </authorList>
    </citation>
    <scope>NUCLEOTIDE SEQUENCE [LARGE SCALE GENOMIC DNA]</scope>
    <source>
        <strain evidence="3">p89</strain>
    </source>
</reference>
<comment type="caution">
    <text evidence="2">The sequence shown here is derived from an EMBL/GenBank/DDBJ whole genome shotgun (WGS) entry which is preliminary data.</text>
</comment>
<accession>A0A086JNA0</accession>
<feature type="compositionally biased region" description="Low complexity" evidence="1">
    <location>
        <begin position="52"/>
        <end position="69"/>
    </location>
</feature>
<gene>
    <name evidence="2" type="ORF">TGP89_205200</name>
</gene>
<feature type="compositionally biased region" description="Polar residues" evidence="1">
    <location>
        <begin position="1014"/>
        <end position="1028"/>
    </location>
</feature>
<feature type="compositionally biased region" description="Basic and acidic residues" evidence="1">
    <location>
        <begin position="724"/>
        <end position="735"/>
    </location>
</feature>
<feature type="region of interest" description="Disordered" evidence="1">
    <location>
        <begin position="1"/>
        <end position="69"/>
    </location>
</feature>
<evidence type="ECO:0000313" key="2">
    <source>
        <dbReference type="EMBL" id="KFG33618.1"/>
    </source>
</evidence>
<feature type="compositionally biased region" description="Basic and acidic residues" evidence="1">
    <location>
        <begin position="29"/>
        <end position="40"/>
    </location>
</feature>
<feature type="region of interest" description="Disordered" evidence="1">
    <location>
        <begin position="1155"/>
        <end position="1191"/>
    </location>
</feature>
<evidence type="ECO:0000313" key="3">
    <source>
        <dbReference type="Proteomes" id="UP000028828"/>
    </source>
</evidence>
<feature type="compositionally biased region" description="Basic and acidic residues" evidence="1">
    <location>
        <begin position="1156"/>
        <end position="1179"/>
    </location>
</feature>
<dbReference type="EMBL" id="AEYI02001746">
    <property type="protein sequence ID" value="KFG33618.1"/>
    <property type="molecule type" value="Genomic_DNA"/>
</dbReference>
<dbReference type="OrthoDB" id="332277at2759"/>
<name>A0A086JNA0_TOXGO</name>
<feature type="region of interest" description="Disordered" evidence="1">
    <location>
        <begin position="254"/>
        <end position="417"/>
    </location>
</feature>
<dbReference type="Proteomes" id="UP000028828">
    <property type="component" value="Unassembled WGS sequence"/>
</dbReference>
<feature type="compositionally biased region" description="Gly residues" evidence="1">
    <location>
        <begin position="939"/>
        <end position="951"/>
    </location>
</feature>
<protein>
    <recommendedName>
        <fullName evidence="4">Serine esterase (DUF676) protein</fullName>
    </recommendedName>
</protein>
<feature type="compositionally biased region" description="Low complexity" evidence="1">
    <location>
        <begin position="112"/>
        <end position="130"/>
    </location>
</feature>
<sequence>MKTATGLLFPKSRRPREKEGKALSSCNEVDNRRLRFDRVNSRPQHAPSVANSPISSPCSYSASPFSSSSCSSSYSTYGPSQGTPSVSPSTPLVSFLPSCPGSSYLAEPADAVSPTVESPSAESSPSSPLSSSSACSFFTSSAAASAPSAQAERLKTQASPTVRRGVAYRTFSQNFYAGQGQADDIVIPLHVTKAVFGTSLRRKKGWVTWYDSRTHRLSSTSMGQWVAESRALFLLSLREGHREGEARLGGVMGTELRGKWTSSRGQSRPQRKKSHQSTRAEGCIVVGEQEKEKSEDRCPREGEAVPRERLERREGGEQQERDCARARAGEAEAQNNEERGWGVRPTGLEETSMTGGNREGGEGRGGQGGDPGVNLSKQSVLETELADEKFRSRHGKEVREARGTSSPQQRGRASCGCNSAALSSTPVSPRFASSPVCLSCLSASTFSCTSVKSRSSVSLEDVSNMSTSPSCPVTGGGSSACMSSSPSCSPLSSASPSSAPASAVGSLWWNSRRLSSFCEGKRPLRRTLYVFLFLHGLSPPGVDSDVTENWGNLIAALLEKFPEKELRERRGEEPFVLTWAFTYRRATFRGIRACMEALLPAMTNELGALLPFFDALHLTAVGHSLGGLVWRFLLDRKLKDLPLFLPTRRRASQRNPKQPNREAENDSSPEKGTAGGSRLSGARRPVEAWGEEPGVEKKRSGLRLLLKRRRKTSKFFEGSGRTGAGEKEKEGEKQTRGSSMFPFSLSRLYSSPSNSFLDSLDSPFRACSLASTASAAGQRGAGPVHLSKVEAERHDCPSDPEVSPGTGSLRREVLELFDKILNSPKVLLDVFCTLASPHVGTYKSKPFVRAVPKALSFMSCLPASEIAKEILNTDEQQLIRCLVEHEKAECSWLPFQSVGDRNRNAELGENARGEGGQAERSECESRREQQSILRACGNDEGGQRGSAGGEAGQERRGKDAREEMSKRTVLALNTRDGSVRSEPRCSSRVAPFCHAGRPSSLLCPPFLVPRPNSFASTASQPTSGSSETGVFPRRPSTQKFAPLSSDPASDNWTPLPALLSSCGGSSTALLLGSPAGAKKSQRLADTPRKAFQSVLFYGVLDTDWLVSVNSALGTCIDLKLTEVGQEAFRHPMRPIEFSLDKDREVYLEGRTWGANDKNEKADETGGKGRHGEKSDCRFRDKPRRSSAKKTEKEISLAAEQVEVLQSLKHLRRFVVYIPQNPVTTAAHATIKCSPNYVTQETQRSMRKQANEILQHITAGLLTGATTAVIGHGDAEPGGNKA</sequence>
<feature type="region of interest" description="Disordered" evidence="1">
    <location>
        <begin position="715"/>
        <end position="738"/>
    </location>
</feature>
<dbReference type="VEuPathDB" id="ToxoDB:TGP89_205200"/>
<feature type="compositionally biased region" description="Basic and acidic residues" evidence="1">
    <location>
        <begin position="288"/>
        <end position="341"/>
    </location>
</feature>